<evidence type="ECO:0000256" key="1">
    <source>
        <dbReference type="ARBA" id="ARBA00009042"/>
    </source>
</evidence>
<evidence type="ECO:0000256" key="2">
    <source>
        <dbReference type="SAM" id="MobiDB-lite"/>
    </source>
</evidence>
<keyword evidence="3" id="KW-1133">Transmembrane helix</keyword>
<feature type="transmembrane region" description="Helical" evidence="3">
    <location>
        <begin position="146"/>
        <end position="171"/>
    </location>
</feature>
<feature type="region of interest" description="Disordered" evidence="2">
    <location>
        <begin position="173"/>
        <end position="204"/>
    </location>
</feature>
<evidence type="ECO:0008006" key="6">
    <source>
        <dbReference type="Google" id="ProtNLM"/>
    </source>
</evidence>
<comment type="similarity">
    <text evidence="1">Belongs to the fungal fucose-specific lectin family.</text>
</comment>
<dbReference type="Proteomes" id="UP001274830">
    <property type="component" value="Unassembled WGS sequence"/>
</dbReference>
<dbReference type="AlphaFoldDB" id="A0AAE0WLA8"/>
<gene>
    <name evidence="4" type="ORF">LTR78_006386</name>
</gene>
<dbReference type="InterPro" id="IPR012475">
    <property type="entry name" value="Fungal_lectin"/>
</dbReference>
<name>A0AAE0WLA8_9PEZI</name>
<keyword evidence="3" id="KW-0812">Transmembrane</keyword>
<evidence type="ECO:0000313" key="4">
    <source>
        <dbReference type="EMBL" id="KAK3673831.1"/>
    </source>
</evidence>
<dbReference type="Pfam" id="PF07938">
    <property type="entry name" value="Fungal_lectin"/>
    <property type="match status" value="1"/>
</dbReference>
<dbReference type="SUPFAM" id="SSF89372">
    <property type="entry name" value="Fucose-specific lectin"/>
    <property type="match status" value="2"/>
</dbReference>
<proteinExistence type="inferred from homology"/>
<comment type="caution">
    <text evidence="4">The sequence shown here is derived from an EMBL/GenBank/DDBJ whole genome shotgun (WGS) entry which is preliminary data.</text>
</comment>
<reference evidence="4" key="1">
    <citation type="submission" date="2023-07" db="EMBL/GenBank/DDBJ databases">
        <title>Black Yeasts Isolated from many extreme environments.</title>
        <authorList>
            <person name="Coleine C."/>
            <person name="Stajich J.E."/>
            <person name="Selbmann L."/>
        </authorList>
    </citation>
    <scope>NUCLEOTIDE SEQUENCE</scope>
    <source>
        <strain evidence="4">CCFEE 5485</strain>
    </source>
</reference>
<keyword evidence="5" id="KW-1185">Reference proteome</keyword>
<dbReference type="EMBL" id="JAUTXT010000023">
    <property type="protein sequence ID" value="KAK3673831.1"/>
    <property type="molecule type" value="Genomic_DNA"/>
</dbReference>
<sequence>MDSDARYSALEHGGLEVAVREEEEVGTSHTNSRGAGSDGLIPVPPPPDFASEHGPEVLPGSKPPLERRSSLNQPEVLHLGQYDQSNRTEHGNFYGGESEKTTPDYSDESRQAYIDNHDAKSMDNFVPGGAVGAQKDRRVCGLRRRLFLGILTAVILSLIAAVVGGVCGAVLKRDGGQSSKTEGSSSGTSNGTASGSSASTTRPVQTMSNTGMAMVPVADGSGTILLYFQDSTGRILENVYTNGSWSLHDSNRVNESVVTADATPGTSLSAIAYNINGTLTRQVFFIDAGGLLRSINSTTVTRVAIASAWGAPIIVSSDVASTSGYTMEYKTGSIQEVAYMFNNTGDGWNEMNNFDQSDANSGVACVVYDNADQDEQYVNVHMRNSTTGQIIQNYWSFTDNDGWELGPETFKNMSIPSGTAIAACNDEQQSEYVHFQEASGMIYRGLVDPSGSDFEQFDEMRMATNHTRIGAAFVKNQGAMYTFQNDTGGGEMWANVVSRTLVQLVDEALL</sequence>
<keyword evidence="3" id="KW-0472">Membrane</keyword>
<protein>
    <recommendedName>
        <fullName evidence="6">Fucose-specific lectin</fullName>
    </recommendedName>
</protein>
<feature type="compositionally biased region" description="Low complexity" evidence="2">
    <location>
        <begin position="173"/>
        <end position="201"/>
    </location>
</feature>
<evidence type="ECO:0000313" key="5">
    <source>
        <dbReference type="Proteomes" id="UP001274830"/>
    </source>
</evidence>
<accession>A0AAE0WLA8</accession>
<evidence type="ECO:0000256" key="3">
    <source>
        <dbReference type="SAM" id="Phobius"/>
    </source>
</evidence>
<feature type="compositionally biased region" description="Basic and acidic residues" evidence="2">
    <location>
        <begin position="97"/>
        <end position="106"/>
    </location>
</feature>
<organism evidence="4 5">
    <name type="scientific">Recurvomyces mirabilis</name>
    <dbReference type="NCBI Taxonomy" id="574656"/>
    <lineage>
        <taxon>Eukaryota</taxon>
        <taxon>Fungi</taxon>
        <taxon>Dikarya</taxon>
        <taxon>Ascomycota</taxon>
        <taxon>Pezizomycotina</taxon>
        <taxon>Dothideomycetes</taxon>
        <taxon>Dothideomycetidae</taxon>
        <taxon>Mycosphaerellales</taxon>
        <taxon>Teratosphaeriaceae</taxon>
        <taxon>Recurvomyces</taxon>
    </lineage>
</organism>
<feature type="region of interest" description="Disordered" evidence="2">
    <location>
        <begin position="1"/>
        <end position="106"/>
    </location>
</feature>
<dbReference type="Gene3D" id="2.120.10.70">
    <property type="entry name" value="Fucose-specific lectin"/>
    <property type="match status" value="1"/>
</dbReference>